<dbReference type="PANTHER" id="PTHR37742">
    <property type="entry name" value="OS01G0810200 PROTEIN"/>
    <property type="match status" value="1"/>
</dbReference>
<reference evidence="1 2" key="1">
    <citation type="submission" date="2024-01" db="EMBL/GenBank/DDBJ databases">
        <title>The complete chloroplast genome sequence of Lithospermum erythrorhizon: insights into the phylogenetic relationship among Boraginaceae species and the maternal lineages of purple gromwells.</title>
        <authorList>
            <person name="Okada T."/>
            <person name="Watanabe K."/>
        </authorList>
    </citation>
    <scope>NUCLEOTIDE SEQUENCE [LARGE SCALE GENOMIC DNA]</scope>
</reference>
<proteinExistence type="predicted"/>
<name>A0AAV3RG03_LITER</name>
<keyword evidence="2" id="KW-1185">Reference proteome</keyword>
<dbReference type="PANTHER" id="PTHR37742:SF1">
    <property type="entry name" value="OS01G0810200 PROTEIN"/>
    <property type="match status" value="1"/>
</dbReference>
<organism evidence="1 2">
    <name type="scientific">Lithospermum erythrorhizon</name>
    <name type="common">Purple gromwell</name>
    <name type="synonym">Lithospermum officinale var. erythrorhizon</name>
    <dbReference type="NCBI Taxonomy" id="34254"/>
    <lineage>
        <taxon>Eukaryota</taxon>
        <taxon>Viridiplantae</taxon>
        <taxon>Streptophyta</taxon>
        <taxon>Embryophyta</taxon>
        <taxon>Tracheophyta</taxon>
        <taxon>Spermatophyta</taxon>
        <taxon>Magnoliopsida</taxon>
        <taxon>eudicotyledons</taxon>
        <taxon>Gunneridae</taxon>
        <taxon>Pentapetalae</taxon>
        <taxon>asterids</taxon>
        <taxon>lamiids</taxon>
        <taxon>Boraginales</taxon>
        <taxon>Boraginaceae</taxon>
        <taxon>Boraginoideae</taxon>
        <taxon>Lithospermeae</taxon>
        <taxon>Lithospermum</taxon>
    </lineage>
</organism>
<dbReference type="GO" id="GO:0005802">
    <property type="term" value="C:trans-Golgi network"/>
    <property type="evidence" value="ECO:0007669"/>
    <property type="project" value="TreeGrafter"/>
</dbReference>
<dbReference type="EMBL" id="BAABME010026465">
    <property type="protein sequence ID" value="GAA0173957.1"/>
    <property type="molecule type" value="Genomic_DNA"/>
</dbReference>
<dbReference type="Proteomes" id="UP001454036">
    <property type="component" value="Unassembled WGS sequence"/>
</dbReference>
<protein>
    <submittedName>
        <fullName evidence="1">Uncharacterized protein</fullName>
    </submittedName>
</protein>
<dbReference type="GO" id="GO:0005768">
    <property type="term" value="C:endosome"/>
    <property type="evidence" value="ECO:0007669"/>
    <property type="project" value="TreeGrafter"/>
</dbReference>
<accession>A0AAV3RG03</accession>
<comment type="caution">
    <text evidence="1">The sequence shown here is derived from an EMBL/GenBank/DDBJ whole genome shotgun (WGS) entry which is preliminary data.</text>
</comment>
<gene>
    <name evidence="1" type="ORF">LIER_41629</name>
</gene>
<sequence>MDPVAVALENGILDKDSVFWVYLLIWGAVNCESAHLGEIRPGGLRGNHFPRHRFCNETLVIWRAATFCLLFGSPVVTADALLNVDPFRTTFFLGCQDSGVTSNTSSDYKVCKDL</sequence>
<evidence type="ECO:0000313" key="1">
    <source>
        <dbReference type="EMBL" id="GAA0173957.1"/>
    </source>
</evidence>
<evidence type="ECO:0000313" key="2">
    <source>
        <dbReference type="Proteomes" id="UP001454036"/>
    </source>
</evidence>
<dbReference type="AlphaFoldDB" id="A0AAV3RG03"/>